<evidence type="ECO:0000313" key="3">
    <source>
        <dbReference type="Proteomes" id="UP000054359"/>
    </source>
</evidence>
<dbReference type="InterPro" id="IPR036397">
    <property type="entry name" value="RNaseH_sf"/>
</dbReference>
<name>A0A087U3P4_STEMI</name>
<dbReference type="Proteomes" id="UP000054359">
    <property type="component" value="Unassembled WGS sequence"/>
</dbReference>
<organism evidence="2 3">
    <name type="scientific">Stegodyphus mimosarum</name>
    <name type="common">African social velvet spider</name>
    <dbReference type="NCBI Taxonomy" id="407821"/>
    <lineage>
        <taxon>Eukaryota</taxon>
        <taxon>Metazoa</taxon>
        <taxon>Ecdysozoa</taxon>
        <taxon>Arthropoda</taxon>
        <taxon>Chelicerata</taxon>
        <taxon>Arachnida</taxon>
        <taxon>Araneae</taxon>
        <taxon>Araneomorphae</taxon>
        <taxon>Entelegynae</taxon>
        <taxon>Eresoidea</taxon>
        <taxon>Eresidae</taxon>
        <taxon>Stegodyphus</taxon>
    </lineage>
</organism>
<accession>A0A087U3P4</accession>
<evidence type="ECO:0000313" key="2">
    <source>
        <dbReference type="EMBL" id="KFM71983.1"/>
    </source>
</evidence>
<dbReference type="SUPFAM" id="SSF53098">
    <property type="entry name" value="Ribonuclease H-like"/>
    <property type="match status" value="1"/>
</dbReference>
<dbReference type="InterPro" id="IPR002156">
    <property type="entry name" value="RNaseH_domain"/>
</dbReference>
<dbReference type="GO" id="GO:0003676">
    <property type="term" value="F:nucleic acid binding"/>
    <property type="evidence" value="ECO:0007669"/>
    <property type="project" value="InterPro"/>
</dbReference>
<gene>
    <name evidence="2" type="ORF">X975_19504</name>
</gene>
<dbReference type="GO" id="GO:0004523">
    <property type="term" value="F:RNA-DNA hybrid ribonuclease activity"/>
    <property type="evidence" value="ECO:0007669"/>
    <property type="project" value="InterPro"/>
</dbReference>
<dbReference type="PROSITE" id="PS50879">
    <property type="entry name" value="RNASE_H_1"/>
    <property type="match status" value="1"/>
</dbReference>
<reference evidence="2 3" key="1">
    <citation type="submission" date="2013-11" db="EMBL/GenBank/DDBJ databases">
        <title>Genome sequencing of Stegodyphus mimosarum.</title>
        <authorList>
            <person name="Bechsgaard J."/>
        </authorList>
    </citation>
    <scope>NUCLEOTIDE SEQUENCE [LARGE SCALE GENOMIC DNA]</scope>
</reference>
<evidence type="ECO:0000259" key="1">
    <source>
        <dbReference type="PROSITE" id="PS50879"/>
    </source>
</evidence>
<dbReference type="InterPro" id="IPR012337">
    <property type="entry name" value="RNaseH-like_sf"/>
</dbReference>
<dbReference type="OrthoDB" id="8067603at2759"/>
<dbReference type="EMBL" id="KK118017">
    <property type="protein sequence ID" value="KFM71983.1"/>
    <property type="molecule type" value="Genomic_DNA"/>
</dbReference>
<dbReference type="AlphaFoldDB" id="A0A087U3P4"/>
<dbReference type="Gene3D" id="3.30.420.10">
    <property type="entry name" value="Ribonuclease H-like superfamily/Ribonuclease H"/>
    <property type="match status" value="1"/>
</dbReference>
<feature type="non-terminal residue" evidence="2">
    <location>
        <position position="100"/>
    </location>
</feature>
<keyword evidence="3" id="KW-1185">Reference proteome</keyword>
<protein>
    <recommendedName>
        <fullName evidence="1">RNase H type-1 domain-containing protein</fullName>
    </recommendedName>
</protein>
<proteinExistence type="predicted"/>
<feature type="domain" description="RNase H type-1" evidence="1">
    <location>
        <begin position="1"/>
        <end position="98"/>
    </location>
</feature>
<dbReference type="Pfam" id="PF00075">
    <property type="entry name" value="RNase_H"/>
    <property type="match status" value="1"/>
</dbReference>
<sequence length="100" mass="11313">MVIVSQCMDSSSSIFSAEAWALCKLLEKLNPEENFAILTDSKSVVSAMSSVHRRSNSLILKLLERIKAFHHLTIIWVPSHKGIWFNENADKVARGRNMNN</sequence>